<keyword evidence="2" id="KW-1185">Reference proteome</keyword>
<organism evidence="1 2">
    <name type="scientific">Vasconcelosia minhoensis LEGE 07310</name>
    <dbReference type="NCBI Taxonomy" id="915328"/>
    <lineage>
        <taxon>Bacteria</taxon>
        <taxon>Bacillati</taxon>
        <taxon>Cyanobacteriota</taxon>
        <taxon>Cyanophyceae</taxon>
        <taxon>Nodosilineales</taxon>
        <taxon>Cymatolegaceae</taxon>
        <taxon>Vasconcelosia</taxon>
        <taxon>Vasconcelosia minhoensis</taxon>
    </lineage>
</organism>
<dbReference type="AlphaFoldDB" id="A0A8J7AUR3"/>
<protein>
    <submittedName>
        <fullName evidence="1">Uncharacterized protein</fullName>
    </submittedName>
</protein>
<proteinExistence type="predicted"/>
<evidence type="ECO:0000313" key="1">
    <source>
        <dbReference type="EMBL" id="MBE9075822.1"/>
    </source>
</evidence>
<dbReference type="Proteomes" id="UP000636505">
    <property type="component" value="Unassembled WGS sequence"/>
</dbReference>
<name>A0A8J7AUR3_9CYAN</name>
<dbReference type="EMBL" id="JADEXG010000001">
    <property type="protein sequence ID" value="MBE9075822.1"/>
    <property type="molecule type" value="Genomic_DNA"/>
</dbReference>
<reference evidence="1" key="1">
    <citation type="submission" date="2020-10" db="EMBL/GenBank/DDBJ databases">
        <authorList>
            <person name="Castelo-Branco R."/>
            <person name="Eusebio N."/>
            <person name="Adriana R."/>
            <person name="Vieira A."/>
            <person name="Brugerolle De Fraissinette N."/>
            <person name="Rezende De Castro R."/>
            <person name="Schneider M.P."/>
            <person name="Vasconcelos V."/>
            <person name="Leao P.N."/>
        </authorList>
    </citation>
    <scope>NUCLEOTIDE SEQUENCE</scope>
    <source>
        <strain evidence="1">LEGE 07310</strain>
    </source>
</reference>
<comment type="caution">
    <text evidence="1">The sequence shown here is derived from an EMBL/GenBank/DDBJ whole genome shotgun (WGS) entry which is preliminary data.</text>
</comment>
<gene>
    <name evidence="1" type="ORF">IQ241_00655</name>
</gene>
<evidence type="ECO:0000313" key="2">
    <source>
        <dbReference type="Proteomes" id="UP000636505"/>
    </source>
</evidence>
<accession>A0A8J7AUR3</accession>
<sequence length="39" mass="4389">MLSVSKLYLDSEDGRMPAYQLPAKLRPHRLARIPPAPSL</sequence>